<gene>
    <name evidence="8" type="ORF">A8708_32190</name>
</gene>
<keyword evidence="3 5" id="KW-0238">DNA-binding</keyword>
<dbReference type="InterPro" id="IPR028259">
    <property type="entry name" value="AP2-like_int_N"/>
</dbReference>
<dbReference type="EMBL" id="LYPB01000061">
    <property type="protein sequence ID" value="OAS18911.1"/>
    <property type="molecule type" value="Genomic_DNA"/>
</dbReference>
<dbReference type="Gene3D" id="1.10.150.130">
    <property type="match status" value="1"/>
</dbReference>
<evidence type="ECO:0000313" key="9">
    <source>
        <dbReference type="Proteomes" id="UP000078454"/>
    </source>
</evidence>
<comment type="similarity">
    <text evidence="1">Belongs to the 'phage' integrase family.</text>
</comment>
<sequence length="376" mass="42535">MPVFKDQNAKKNSWFYVLELGKDANGKRKNKKKRGFKTKKEAEKALVEAQSALNKGEYIEPSKILYKEYLTQWLIEKQQTIKRQSAKTTEQIVRTHIVPSIGCIPLCNLNTLHIQKFVNELHKKGLADGTIKRIFNVVNTSLNKAEKLQLVQKNVASTIDKPKVNHKEMKAWDVNEVQHFLELARNNRYYIAFHLAIMTGMRQGEILGLRWQDVDLEGALLRITQTISHDGKEFVQGAKSASGVRTIALPPETVTALKTHRHMTSQERLQIGEMYQVSGLVVCTSKGTKMLPRSLSTVWASLLGKSGLPKIRFHDLRHTHASLMLKMGVHAKVVSERLGHSSIQITLDRYSHLLPNMQEEAANGLGQMIFKASNAL</sequence>
<name>A0A198ACW7_9BACL</name>
<feature type="domain" description="Core-binding (CB)" evidence="7">
    <location>
        <begin position="60"/>
        <end position="146"/>
    </location>
</feature>
<evidence type="ECO:0000256" key="3">
    <source>
        <dbReference type="ARBA" id="ARBA00023125"/>
    </source>
</evidence>
<dbReference type="GO" id="GO:0015074">
    <property type="term" value="P:DNA integration"/>
    <property type="evidence" value="ECO:0007669"/>
    <property type="project" value="UniProtKB-KW"/>
</dbReference>
<dbReference type="PROSITE" id="PS51900">
    <property type="entry name" value="CB"/>
    <property type="match status" value="1"/>
</dbReference>
<dbReference type="Gene3D" id="1.10.443.10">
    <property type="entry name" value="Intergrase catalytic core"/>
    <property type="match status" value="1"/>
</dbReference>
<dbReference type="SUPFAM" id="SSF56349">
    <property type="entry name" value="DNA breaking-rejoining enzymes"/>
    <property type="match status" value="1"/>
</dbReference>
<dbReference type="PANTHER" id="PTHR30349">
    <property type="entry name" value="PHAGE INTEGRASE-RELATED"/>
    <property type="match status" value="1"/>
</dbReference>
<evidence type="ECO:0000256" key="5">
    <source>
        <dbReference type="PROSITE-ProRule" id="PRU01248"/>
    </source>
</evidence>
<feature type="domain" description="Tyr recombinase" evidence="6">
    <location>
        <begin position="167"/>
        <end position="363"/>
    </location>
</feature>
<evidence type="ECO:0000256" key="1">
    <source>
        <dbReference type="ARBA" id="ARBA00008857"/>
    </source>
</evidence>
<keyword evidence="4" id="KW-0233">DNA recombination</keyword>
<dbReference type="STRING" id="1850517.A8708_32190"/>
<evidence type="ECO:0000313" key="8">
    <source>
        <dbReference type="EMBL" id="OAS18911.1"/>
    </source>
</evidence>
<dbReference type="Proteomes" id="UP000078454">
    <property type="component" value="Unassembled WGS sequence"/>
</dbReference>
<dbReference type="PROSITE" id="PS51898">
    <property type="entry name" value="TYR_RECOMBINASE"/>
    <property type="match status" value="1"/>
</dbReference>
<evidence type="ECO:0000256" key="2">
    <source>
        <dbReference type="ARBA" id="ARBA00022908"/>
    </source>
</evidence>
<evidence type="ECO:0008006" key="10">
    <source>
        <dbReference type="Google" id="ProtNLM"/>
    </source>
</evidence>
<dbReference type="RefSeq" id="WP_068664081.1">
    <property type="nucleotide sequence ID" value="NZ_LYPB01000061.1"/>
</dbReference>
<dbReference type="Pfam" id="PF14657">
    <property type="entry name" value="Arm-DNA-bind_4"/>
    <property type="match status" value="1"/>
</dbReference>
<comment type="caution">
    <text evidence="8">The sequence shown here is derived from an EMBL/GenBank/DDBJ whole genome shotgun (WGS) entry which is preliminary data.</text>
</comment>
<dbReference type="InterPro" id="IPR013762">
    <property type="entry name" value="Integrase-like_cat_sf"/>
</dbReference>
<dbReference type="Pfam" id="PF00589">
    <property type="entry name" value="Phage_integrase"/>
    <property type="match status" value="1"/>
</dbReference>
<dbReference type="InterPro" id="IPR011010">
    <property type="entry name" value="DNA_brk_join_enz"/>
</dbReference>
<dbReference type="GO" id="GO:0006310">
    <property type="term" value="P:DNA recombination"/>
    <property type="evidence" value="ECO:0007669"/>
    <property type="project" value="UniProtKB-KW"/>
</dbReference>
<dbReference type="AlphaFoldDB" id="A0A198ACW7"/>
<dbReference type="InterPro" id="IPR004107">
    <property type="entry name" value="Integrase_SAM-like_N"/>
</dbReference>
<organism evidence="8 9">
    <name type="scientific">Paenibacillus oryzisoli</name>
    <dbReference type="NCBI Taxonomy" id="1850517"/>
    <lineage>
        <taxon>Bacteria</taxon>
        <taxon>Bacillati</taxon>
        <taxon>Bacillota</taxon>
        <taxon>Bacilli</taxon>
        <taxon>Bacillales</taxon>
        <taxon>Paenibacillaceae</taxon>
        <taxon>Paenibacillus</taxon>
    </lineage>
</organism>
<dbReference type="InterPro" id="IPR010998">
    <property type="entry name" value="Integrase_recombinase_N"/>
</dbReference>
<protein>
    <recommendedName>
        <fullName evidence="10">Integrase</fullName>
    </recommendedName>
</protein>
<dbReference type="InterPro" id="IPR002104">
    <property type="entry name" value="Integrase_catalytic"/>
</dbReference>
<dbReference type="OrthoDB" id="9803188at2"/>
<evidence type="ECO:0000259" key="6">
    <source>
        <dbReference type="PROSITE" id="PS51898"/>
    </source>
</evidence>
<keyword evidence="9" id="KW-1185">Reference proteome</keyword>
<evidence type="ECO:0000256" key="4">
    <source>
        <dbReference type="ARBA" id="ARBA00023172"/>
    </source>
</evidence>
<dbReference type="InterPro" id="IPR044068">
    <property type="entry name" value="CB"/>
</dbReference>
<evidence type="ECO:0000259" key="7">
    <source>
        <dbReference type="PROSITE" id="PS51900"/>
    </source>
</evidence>
<dbReference type="CDD" id="cd01189">
    <property type="entry name" value="INT_ICEBs1_C_like"/>
    <property type="match status" value="1"/>
</dbReference>
<accession>A0A198ACW7</accession>
<dbReference type="GO" id="GO:0003677">
    <property type="term" value="F:DNA binding"/>
    <property type="evidence" value="ECO:0007669"/>
    <property type="project" value="UniProtKB-UniRule"/>
</dbReference>
<reference evidence="8 9" key="1">
    <citation type="submission" date="2016-05" db="EMBL/GenBank/DDBJ databases">
        <title>Paenibacillus sp. 1ZS3-15 nov., isolated from the rhizosphere soil.</title>
        <authorList>
            <person name="Zhang X.X."/>
            <person name="Zhang J."/>
        </authorList>
    </citation>
    <scope>NUCLEOTIDE SEQUENCE [LARGE SCALE GENOMIC DNA]</scope>
    <source>
        <strain evidence="8 9">1ZS3-15</strain>
    </source>
</reference>
<keyword evidence="2" id="KW-0229">DNA integration</keyword>
<dbReference type="Pfam" id="PF14659">
    <property type="entry name" value="Phage_int_SAM_3"/>
    <property type="match status" value="1"/>
</dbReference>
<proteinExistence type="inferred from homology"/>
<dbReference type="InterPro" id="IPR050090">
    <property type="entry name" value="Tyrosine_recombinase_XerCD"/>
</dbReference>
<dbReference type="PANTHER" id="PTHR30349:SF64">
    <property type="entry name" value="PROPHAGE INTEGRASE INTD-RELATED"/>
    <property type="match status" value="1"/>
</dbReference>